<feature type="region of interest" description="Disordered" evidence="5">
    <location>
        <begin position="61"/>
        <end position="89"/>
    </location>
</feature>
<feature type="compositionally biased region" description="Low complexity" evidence="5">
    <location>
        <begin position="65"/>
        <end position="80"/>
    </location>
</feature>
<gene>
    <name evidence="7" type="ORF">RN001_002773</name>
</gene>
<dbReference type="AlphaFoldDB" id="A0AAN7SKC7"/>
<keyword evidence="4" id="KW-0175">Coiled coil</keyword>
<dbReference type="InterPro" id="IPR004827">
    <property type="entry name" value="bZIP"/>
</dbReference>
<keyword evidence="3" id="KW-0804">Transcription</keyword>
<accession>A0AAN7SKC7</accession>
<dbReference type="Gene3D" id="1.20.5.170">
    <property type="match status" value="1"/>
</dbReference>
<evidence type="ECO:0000256" key="4">
    <source>
        <dbReference type="SAM" id="Coils"/>
    </source>
</evidence>
<dbReference type="InterPro" id="IPR000837">
    <property type="entry name" value="AP-1"/>
</dbReference>
<dbReference type="InterPro" id="IPR046347">
    <property type="entry name" value="bZIP_sf"/>
</dbReference>
<proteinExistence type="predicted"/>
<evidence type="ECO:0000256" key="5">
    <source>
        <dbReference type="SAM" id="MobiDB-lite"/>
    </source>
</evidence>
<dbReference type="GO" id="GO:0000978">
    <property type="term" value="F:RNA polymerase II cis-regulatory region sequence-specific DNA binding"/>
    <property type="evidence" value="ECO:0007669"/>
    <property type="project" value="TreeGrafter"/>
</dbReference>
<feature type="region of interest" description="Disordered" evidence="5">
    <location>
        <begin position="128"/>
        <end position="152"/>
    </location>
</feature>
<dbReference type="SMART" id="SM00338">
    <property type="entry name" value="BRLZ"/>
    <property type="match status" value="1"/>
</dbReference>
<evidence type="ECO:0000313" key="7">
    <source>
        <dbReference type="EMBL" id="KAK4886502.1"/>
    </source>
</evidence>
<comment type="caution">
    <text evidence="7">The sequence shown here is derived from an EMBL/GenBank/DDBJ whole genome shotgun (WGS) entry which is preliminary data.</text>
</comment>
<dbReference type="Proteomes" id="UP001353858">
    <property type="component" value="Unassembled WGS sequence"/>
</dbReference>
<feature type="coiled-coil region" evidence="4">
    <location>
        <begin position="178"/>
        <end position="208"/>
    </location>
</feature>
<feature type="compositionally biased region" description="Polar residues" evidence="5">
    <location>
        <begin position="359"/>
        <end position="368"/>
    </location>
</feature>
<dbReference type="PANTHER" id="PTHR23351:SF24">
    <property type="entry name" value="ACTIVATING TRANSCRIPTION FACTOR 3-RELATED"/>
    <property type="match status" value="1"/>
</dbReference>
<dbReference type="GO" id="GO:0005634">
    <property type="term" value="C:nucleus"/>
    <property type="evidence" value="ECO:0007669"/>
    <property type="project" value="UniProtKB-ARBA"/>
</dbReference>
<feature type="region of interest" description="Disordered" evidence="5">
    <location>
        <begin position="353"/>
        <end position="381"/>
    </location>
</feature>
<feature type="compositionally biased region" description="Basic and acidic residues" evidence="5">
    <location>
        <begin position="128"/>
        <end position="139"/>
    </location>
</feature>
<evidence type="ECO:0000259" key="6">
    <source>
        <dbReference type="PROSITE" id="PS50217"/>
    </source>
</evidence>
<keyword evidence="1" id="KW-0805">Transcription regulation</keyword>
<organism evidence="7 8">
    <name type="scientific">Aquatica leii</name>
    <dbReference type="NCBI Taxonomy" id="1421715"/>
    <lineage>
        <taxon>Eukaryota</taxon>
        <taxon>Metazoa</taxon>
        <taxon>Ecdysozoa</taxon>
        <taxon>Arthropoda</taxon>
        <taxon>Hexapoda</taxon>
        <taxon>Insecta</taxon>
        <taxon>Pterygota</taxon>
        <taxon>Neoptera</taxon>
        <taxon>Endopterygota</taxon>
        <taxon>Coleoptera</taxon>
        <taxon>Polyphaga</taxon>
        <taxon>Elateriformia</taxon>
        <taxon>Elateroidea</taxon>
        <taxon>Lampyridae</taxon>
        <taxon>Luciolinae</taxon>
        <taxon>Aquatica</taxon>
    </lineage>
</organism>
<dbReference type="PANTHER" id="PTHR23351">
    <property type="entry name" value="FOS TRANSCRIPTION FACTOR-RELATED"/>
    <property type="match status" value="1"/>
</dbReference>
<dbReference type="PRINTS" id="PR00042">
    <property type="entry name" value="LEUZIPPRFOS"/>
</dbReference>
<evidence type="ECO:0000256" key="3">
    <source>
        <dbReference type="ARBA" id="ARBA00023163"/>
    </source>
</evidence>
<dbReference type="PROSITE" id="PS50217">
    <property type="entry name" value="BZIP"/>
    <property type="match status" value="1"/>
</dbReference>
<dbReference type="EMBL" id="JARPUR010000001">
    <property type="protein sequence ID" value="KAK4886502.1"/>
    <property type="molecule type" value="Genomic_DNA"/>
</dbReference>
<evidence type="ECO:0000313" key="8">
    <source>
        <dbReference type="Proteomes" id="UP001353858"/>
    </source>
</evidence>
<feature type="domain" description="BZIP" evidence="6">
    <location>
        <begin position="146"/>
        <end position="209"/>
    </location>
</feature>
<keyword evidence="2" id="KW-0238">DNA-binding</keyword>
<dbReference type="PROSITE" id="PS00036">
    <property type="entry name" value="BZIP_BASIC"/>
    <property type="match status" value="1"/>
</dbReference>
<evidence type="ECO:0000256" key="1">
    <source>
        <dbReference type="ARBA" id="ARBA00023015"/>
    </source>
</evidence>
<dbReference type="SUPFAM" id="SSF57959">
    <property type="entry name" value="Leucine zipper domain"/>
    <property type="match status" value="1"/>
</dbReference>
<protein>
    <recommendedName>
        <fullName evidence="6">BZIP domain-containing protein</fullName>
    </recommendedName>
</protein>
<dbReference type="Pfam" id="PF00170">
    <property type="entry name" value="bZIP_1"/>
    <property type="match status" value="1"/>
</dbReference>
<keyword evidence="8" id="KW-1185">Reference proteome</keyword>
<evidence type="ECO:0000256" key="2">
    <source>
        <dbReference type="ARBA" id="ARBA00023125"/>
    </source>
</evidence>
<sequence>MYNLNVNLAQSAANAVNNLLSVDNACTTPRTPEILNSLIAMTNPLDNYTFGEDQSKTATIGPLTSLSNDSNSSSCSQLESPTTTPPSIQHTCSQLIKAGLKLSIEQKRKHNSESEDLLDLDHCKRIKKSESDSEERKNEGLTAEDEERRRRRRERNKIAATKCRLKKREKTINLIQESQTLDDQNVDLKKQLQELQNQRRQLHEMLTSHRPHCKHNVSRVTRDSVTSRLPPLFTLSNSMIESNHSYSRPASVDPSYKAQSINIYNRPASVGVTSDTSYNRSMIQYNKLPNIIIDETPVDSYQPQFINLDDPESITYQYNNQPCHNYNDFRPEKLCTTNDLIEFECGHIDEEIEKEHESTNQLPSSSNPESDEINMEPQGEIQNKLRAINSPAKFEEYEVGYQAHRS</sequence>
<reference evidence="8" key="1">
    <citation type="submission" date="2023-01" db="EMBL/GenBank/DDBJ databases">
        <title>Key to firefly adult light organ development and bioluminescence: homeobox transcription factors regulate luciferase expression and transportation to peroxisome.</title>
        <authorList>
            <person name="Fu X."/>
        </authorList>
    </citation>
    <scope>NUCLEOTIDE SEQUENCE [LARGE SCALE GENOMIC DNA]</scope>
</reference>
<dbReference type="GO" id="GO:0000981">
    <property type="term" value="F:DNA-binding transcription factor activity, RNA polymerase II-specific"/>
    <property type="evidence" value="ECO:0007669"/>
    <property type="project" value="TreeGrafter"/>
</dbReference>
<name>A0AAN7SKC7_9COLE</name>